<accession>A0A9P4VUN9</accession>
<feature type="region of interest" description="Disordered" evidence="4">
    <location>
        <begin position="349"/>
        <end position="369"/>
    </location>
</feature>
<reference evidence="6" key="1">
    <citation type="journal article" date="2020" name="Stud. Mycol.">
        <title>101 Dothideomycetes genomes: a test case for predicting lifestyles and emergence of pathogens.</title>
        <authorList>
            <person name="Haridas S."/>
            <person name="Albert R."/>
            <person name="Binder M."/>
            <person name="Bloem J."/>
            <person name="Labutti K."/>
            <person name="Salamov A."/>
            <person name="Andreopoulos B."/>
            <person name="Baker S."/>
            <person name="Barry K."/>
            <person name="Bills G."/>
            <person name="Bluhm B."/>
            <person name="Cannon C."/>
            <person name="Castanera R."/>
            <person name="Culley D."/>
            <person name="Daum C."/>
            <person name="Ezra D."/>
            <person name="Gonzalez J."/>
            <person name="Henrissat B."/>
            <person name="Kuo A."/>
            <person name="Liang C."/>
            <person name="Lipzen A."/>
            <person name="Lutzoni F."/>
            <person name="Magnuson J."/>
            <person name="Mondo S."/>
            <person name="Nolan M."/>
            <person name="Ohm R."/>
            <person name="Pangilinan J."/>
            <person name="Park H.-J."/>
            <person name="Ramirez L."/>
            <person name="Alfaro M."/>
            <person name="Sun H."/>
            <person name="Tritt A."/>
            <person name="Yoshinaga Y."/>
            <person name="Zwiers L.-H."/>
            <person name="Turgeon B."/>
            <person name="Goodwin S."/>
            <person name="Spatafora J."/>
            <person name="Crous P."/>
            <person name="Grigoriev I."/>
        </authorList>
    </citation>
    <scope>NUCLEOTIDE SEQUENCE</scope>
    <source>
        <strain evidence="6">CBS 101060</strain>
    </source>
</reference>
<feature type="domain" description="Methyltransferase type 12" evidence="5">
    <location>
        <begin position="172"/>
        <end position="276"/>
    </location>
</feature>
<organism evidence="6 7">
    <name type="scientific">Patellaria atrata CBS 101060</name>
    <dbReference type="NCBI Taxonomy" id="1346257"/>
    <lineage>
        <taxon>Eukaryota</taxon>
        <taxon>Fungi</taxon>
        <taxon>Dikarya</taxon>
        <taxon>Ascomycota</taxon>
        <taxon>Pezizomycotina</taxon>
        <taxon>Dothideomycetes</taxon>
        <taxon>Dothideomycetes incertae sedis</taxon>
        <taxon>Patellariales</taxon>
        <taxon>Patellariaceae</taxon>
        <taxon>Patellaria</taxon>
    </lineage>
</organism>
<keyword evidence="3" id="KW-0808">Transferase</keyword>
<dbReference type="Pfam" id="PF08242">
    <property type="entry name" value="Methyltransf_12"/>
    <property type="match status" value="1"/>
</dbReference>
<name>A0A9P4VUN9_9PEZI</name>
<sequence length="429" mass="49605">MPPTDASKERARRQQLSKGMEHMRFAVTVDPIRNPSTPDLPTETYGVPHSFEPPRKPANRLDDPSNNQKRTDPFQFGSRLLEEGDDIFEFNAWDHVETDDAYKEFSQLQYQKQRESPVSDFEKRRINSNPEKFWDLFYKQKTTNFFKNRKWLAQEFPIISSLVSSPEPTLVLEVGAGAGNTAFPILALNQNPNFKIHACDFSKKAVELIRDNEAYDERFIRADVWDVTSETETLPPGIKASSVDIVMMIFIFSALSPSQWDQAIRNIHSALKPGGQVLFRDYGRGDLAQVRFKKGRWMEENFYVRGDGTRVYFFEKDELEEIWSGKRHDRLDAETLAENVETLNIGLDGEKATAEEPSPQLTNPSNPRPKFEIVNIGVDRRMLVNRQRKLKMYRCWMQAVFRKSDDSQPSDEPGREPKKEVIDDTNNIE</sequence>
<feature type="region of interest" description="Disordered" evidence="4">
    <location>
        <begin position="403"/>
        <end position="429"/>
    </location>
</feature>
<protein>
    <submittedName>
        <fullName evidence="6">Methyltransferase</fullName>
    </submittedName>
</protein>
<evidence type="ECO:0000313" key="7">
    <source>
        <dbReference type="Proteomes" id="UP000799429"/>
    </source>
</evidence>
<comment type="caution">
    <text evidence="6">The sequence shown here is derived from an EMBL/GenBank/DDBJ whole genome shotgun (WGS) entry which is preliminary data.</text>
</comment>
<evidence type="ECO:0000313" key="6">
    <source>
        <dbReference type="EMBL" id="KAF2842670.1"/>
    </source>
</evidence>
<evidence type="ECO:0000256" key="2">
    <source>
        <dbReference type="ARBA" id="ARBA00022603"/>
    </source>
</evidence>
<dbReference type="AlphaFoldDB" id="A0A9P4VUN9"/>
<dbReference type="Proteomes" id="UP000799429">
    <property type="component" value="Unassembled WGS sequence"/>
</dbReference>
<evidence type="ECO:0000259" key="5">
    <source>
        <dbReference type="Pfam" id="PF08242"/>
    </source>
</evidence>
<keyword evidence="2 6" id="KW-0489">Methyltransferase</keyword>
<dbReference type="Gene3D" id="3.40.50.150">
    <property type="entry name" value="Vaccinia Virus protein VP39"/>
    <property type="match status" value="1"/>
</dbReference>
<dbReference type="GO" id="GO:0032259">
    <property type="term" value="P:methylation"/>
    <property type="evidence" value="ECO:0007669"/>
    <property type="project" value="UniProtKB-KW"/>
</dbReference>
<dbReference type="OrthoDB" id="417697at2759"/>
<evidence type="ECO:0000256" key="3">
    <source>
        <dbReference type="ARBA" id="ARBA00022679"/>
    </source>
</evidence>
<keyword evidence="7" id="KW-1185">Reference proteome</keyword>
<dbReference type="SUPFAM" id="SSF53335">
    <property type="entry name" value="S-adenosyl-L-methionine-dependent methyltransferases"/>
    <property type="match status" value="1"/>
</dbReference>
<feature type="compositionally biased region" description="Basic and acidic residues" evidence="4">
    <location>
        <begin position="403"/>
        <end position="422"/>
    </location>
</feature>
<gene>
    <name evidence="6" type="ORF">M501DRAFT_1012073</name>
</gene>
<evidence type="ECO:0000256" key="1">
    <source>
        <dbReference type="ARBA" id="ARBA00009725"/>
    </source>
</evidence>
<proteinExistence type="inferred from homology"/>
<dbReference type="EMBL" id="MU006089">
    <property type="protein sequence ID" value="KAF2842670.1"/>
    <property type="molecule type" value="Genomic_DNA"/>
</dbReference>
<dbReference type="CDD" id="cd02440">
    <property type="entry name" value="AdoMet_MTases"/>
    <property type="match status" value="1"/>
</dbReference>
<evidence type="ECO:0000256" key="4">
    <source>
        <dbReference type="SAM" id="MobiDB-lite"/>
    </source>
</evidence>
<dbReference type="GO" id="GO:0052735">
    <property type="term" value="F:tRNA (cytidine-3-)-methyltransferase activity"/>
    <property type="evidence" value="ECO:0007669"/>
    <property type="project" value="TreeGrafter"/>
</dbReference>
<dbReference type="InterPro" id="IPR013217">
    <property type="entry name" value="Methyltransf_12"/>
</dbReference>
<feature type="compositionally biased region" description="Basic and acidic residues" evidence="4">
    <location>
        <begin position="52"/>
        <end position="63"/>
    </location>
</feature>
<feature type="region of interest" description="Disordered" evidence="4">
    <location>
        <begin position="1"/>
        <end position="72"/>
    </location>
</feature>
<dbReference type="PANTHER" id="PTHR22809">
    <property type="entry name" value="METHYLTRANSFERASE-RELATED"/>
    <property type="match status" value="1"/>
</dbReference>
<dbReference type="InterPro" id="IPR026113">
    <property type="entry name" value="METTL2/6/8-like"/>
</dbReference>
<dbReference type="InterPro" id="IPR029063">
    <property type="entry name" value="SAM-dependent_MTases_sf"/>
</dbReference>
<dbReference type="PANTHER" id="PTHR22809:SF11">
    <property type="entry name" value="TRNA N(3)-METHYLCYTIDINE METHYLTRANSFERASE METTL2"/>
    <property type="match status" value="1"/>
</dbReference>
<comment type="similarity">
    <text evidence="1">Belongs to the methyltransferase superfamily. METL family.</text>
</comment>